<reference evidence="3 4" key="2">
    <citation type="submission" date="2014-03" db="EMBL/GenBank/DDBJ databases">
        <title>The Genome Sequence of Anncaliia algerae insect isolate PRA339.</title>
        <authorList>
            <consortium name="The Broad Institute Genome Sequencing Platform"/>
            <consortium name="The Broad Institute Genome Sequencing Center for Infectious Disease"/>
            <person name="Cuomo C."/>
            <person name="Becnel J."/>
            <person name="Sanscrainte N."/>
            <person name="Walker B."/>
            <person name="Young S.K."/>
            <person name="Zeng Q."/>
            <person name="Gargeya S."/>
            <person name="Fitzgerald M."/>
            <person name="Haas B."/>
            <person name="Abouelleil A."/>
            <person name="Alvarado L."/>
            <person name="Arachchi H.M."/>
            <person name="Berlin A.M."/>
            <person name="Chapman S.B."/>
            <person name="Dewar J."/>
            <person name="Goldberg J."/>
            <person name="Griggs A."/>
            <person name="Gujja S."/>
            <person name="Hansen M."/>
            <person name="Howarth C."/>
            <person name="Imamovic A."/>
            <person name="Larimer J."/>
            <person name="McCowan C."/>
            <person name="Murphy C."/>
            <person name="Neiman D."/>
            <person name="Pearson M."/>
            <person name="Priest M."/>
            <person name="Roberts A."/>
            <person name="Saif S."/>
            <person name="Shea T."/>
            <person name="Sisk P."/>
            <person name="Sykes S."/>
            <person name="Wortman J."/>
            <person name="Nusbaum C."/>
            <person name="Birren B."/>
        </authorList>
    </citation>
    <scope>NUCLEOTIDE SEQUENCE [LARGE SCALE GENOMIC DNA]</scope>
    <source>
        <strain evidence="3 4">PRA339</strain>
    </source>
</reference>
<sequence>MKNLQSIANNTRTLEQTLLKLYSMKSDSLVKENILHDKTTKALSFELKEIKIMHANTIEESLRIKQEIIDNAEKFKQIEYLKAENEEQKKLILKLQKKVEKKDTTKNKSNEEELKKEIVELTRINADFINEINELKAKLVAKEKESQNSPIGKSFGKNLSNSENSMQNKKQGRFKKKNKFNDISMGKKMEADKIGKSLVASKATKKMKKSNTSKELSDEKSIKQTKKITKKNDQVSENKMKTKKLEEVIAKKEDVSKDKKKHVKAINKKANNQTKNKKFNLPKTKDIKKATNYLPSLGKSSLISSSDSIIKLSKDLNATYGLDITTKTKNKKDKTVESVAHKTSENIKNDQKSYFADINFSYSSPLFKK</sequence>
<evidence type="ECO:0000256" key="1">
    <source>
        <dbReference type="SAM" id="Coils"/>
    </source>
</evidence>
<keyword evidence="1" id="KW-0175">Coiled coil</keyword>
<organism evidence="3 4">
    <name type="scientific">Anncaliia algerae PRA339</name>
    <dbReference type="NCBI Taxonomy" id="1288291"/>
    <lineage>
        <taxon>Eukaryota</taxon>
        <taxon>Fungi</taxon>
        <taxon>Fungi incertae sedis</taxon>
        <taxon>Microsporidia</taxon>
        <taxon>Tubulinosematoidea</taxon>
        <taxon>Tubulinosematidae</taxon>
        <taxon>Anncaliia</taxon>
    </lineage>
</organism>
<feature type="coiled-coil region" evidence="1">
    <location>
        <begin position="78"/>
        <end position="145"/>
    </location>
</feature>
<keyword evidence="4" id="KW-1185">Reference proteome</keyword>
<reference evidence="4" key="1">
    <citation type="submission" date="2013-02" db="EMBL/GenBank/DDBJ databases">
        <authorList>
            <consortium name="The Broad Institute Genome Sequencing Platform"/>
            <person name="Cuomo C."/>
            <person name="Becnel J."/>
            <person name="Sanscrainte N."/>
            <person name="Walker B."/>
            <person name="Young S.K."/>
            <person name="Zeng Q."/>
            <person name="Gargeya S."/>
            <person name="Fitzgerald M."/>
            <person name="Haas B."/>
            <person name="Abouelleil A."/>
            <person name="Alvarado L."/>
            <person name="Arachchi H.M."/>
            <person name="Berlin A.M."/>
            <person name="Chapman S.B."/>
            <person name="Dewar J."/>
            <person name="Goldberg J."/>
            <person name="Griggs A."/>
            <person name="Gujja S."/>
            <person name="Hansen M."/>
            <person name="Howarth C."/>
            <person name="Imamovic A."/>
            <person name="Larimer J."/>
            <person name="McCowan C."/>
            <person name="Murphy C."/>
            <person name="Neiman D."/>
            <person name="Pearson M."/>
            <person name="Priest M."/>
            <person name="Roberts A."/>
            <person name="Saif S."/>
            <person name="Shea T."/>
            <person name="Sisk P."/>
            <person name="Sykes S."/>
            <person name="Wortman J."/>
            <person name="Nusbaum C."/>
            <person name="Birren B."/>
        </authorList>
    </citation>
    <scope>NUCLEOTIDE SEQUENCE [LARGE SCALE GENOMIC DNA]</scope>
    <source>
        <strain evidence="4">PRA339</strain>
    </source>
</reference>
<evidence type="ECO:0000313" key="4">
    <source>
        <dbReference type="Proteomes" id="UP000030655"/>
    </source>
</evidence>
<evidence type="ECO:0000256" key="2">
    <source>
        <dbReference type="SAM" id="MobiDB-lite"/>
    </source>
</evidence>
<feature type="compositionally biased region" description="Polar residues" evidence="2">
    <location>
        <begin position="147"/>
        <end position="166"/>
    </location>
</feature>
<accession>A0A059EWU2</accession>
<dbReference type="AlphaFoldDB" id="A0A059EWU2"/>
<gene>
    <name evidence="3" type="ORF">H312_03117</name>
</gene>
<dbReference type="OrthoDB" id="2198816at2759"/>
<dbReference type="EMBL" id="KK365267">
    <property type="protein sequence ID" value="KCZ79493.1"/>
    <property type="molecule type" value="Genomic_DNA"/>
</dbReference>
<feature type="compositionally biased region" description="Basic residues" evidence="2">
    <location>
        <begin position="258"/>
        <end position="267"/>
    </location>
</feature>
<dbReference type="Proteomes" id="UP000030655">
    <property type="component" value="Unassembled WGS sequence"/>
</dbReference>
<dbReference type="VEuPathDB" id="MicrosporidiaDB:H312_03117"/>
<dbReference type="HOGENOM" id="CLU_749992_0_0_1"/>
<proteinExistence type="predicted"/>
<feature type="region of interest" description="Disordered" evidence="2">
    <location>
        <begin position="253"/>
        <end position="279"/>
    </location>
</feature>
<feature type="region of interest" description="Disordered" evidence="2">
    <location>
        <begin position="201"/>
        <end position="237"/>
    </location>
</feature>
<protein>
    <submittedName>
        <fullName evidence="3">Uncharacterized protein</fullName>
    </submittedName>
</protein>
<name>A0A059EWU2_9MICR</name>
<feature type="region of interest" description="Disordered" evidence="2">
    <location>
        <begin position="146"/>
        <end position="175"/>
    </location>
</feature>
<evidence type="ECO:0000313" key="3">
    <source>
        <dbReference type="EMBL" id="KCZ79493.1"/>
    </source>
</evidence>